<keyword evidence="19" id="KW-1185">Reference proteome</keyword>
<feature type="transmembrane region" description="Helical" evidence="15">
    <location>
        <begin position="185"/>
        <end position="208"/>
    </location>
</feature>
<evidence type="ECO:0000256" key="7">
    <source>
        <dbReference type="ARBA" id="ARBA00022692"/>
    </source>
</evidence>
<keyword evidence="14" id="KW-0349">Heme</keyword>
<dbReference type="AlphaFoldDB" id="A0A8K0SZG5"/>
<evidence type="ECO:0000256" key="16">
    <source>
        <dbReference type="SAM" id="SignalP"/>
    </source>
</evidence>
<keyword evidence="12" id="KW-0449">Lipoprotein</keyword>
<keyword evidence="7 15" id="KW-0812">Transmembrane</keyword>
<feature type="transmembrane region" description="Helical" evidence="15">
    <location>
        <begin position="305"/>
        <end position="325"/>
    </location>
</feature>
<protein>
    <recommendedName>
        <fullName evidence="17">CFEM domain-containing protein</fullName>
    </recommendedName>
</protein>
<feature type="transmembrane region" description="Helical" evidence="15">
    <location>
        <begin position="105"/>
        <end position="129"/>
    </location>
</feature>
<feature type="chain" id="PRO_5035424842" description="CFEM domain-containing protein" evidence="16">
    <location>
        <begin position="21"/>
        <end position="429"/>
    </location>
</feature>
<feature type="transmembrane region" description="Helical" evidence="15">
    <location>
        <begin position="149"/>
        <end position="173"/>
    </location>
</feature>
<comment type="similarity">
    <text evidence="4">Belongs to the RBT5 family.</text>
</comment>
<evidence type="ECO:0000256" key="5">
    <source>
        <dbReference type="ARBA" id="ARBA00022525"/>
    </source>
</evidence>
<comment type="similarity">
    <text evidence="13">Belongs to the SAT4 family.</text>
</comment>
<evidence type="ECO:0000256" key="1">
    <source>
        <dbReference type="ARBA" id="ARBA00004141"/>
    </source>
</evidence>
<keyword evidence="8 16" id="KW-0732">Signal</keyword>
<keyword evidence="6" id="KW-0325">Glycoprotein</keyword>
<evidence type="ECO:0000256" key="10">
    <source>
        <dbReference type="ARBA" id="ARBA00023136"/>
    </source>
</evidence>
<dbReference type="PANTHER" id="PTHR33048">
    <property type="entry name" value="PTH11-LIKE INTEGRAL MEMBRANE PROTEIN (AFU_ORTHOLOGUE AFUA_5G11245)"/>
    <property type="match status" value="1"/>
</dbReference>
<evidence type="ECO:0000256" key="13">
    <source>
        <dbReference type="ARBA" id="ARBA00038359"/>
    </source>
</evidence>
<proteinExistence type="inferred from homology"/>
<dbReference type="Pfam" id="PF05730">
    <property type="entry name" value="CFEM"/>
    <property type="match status" value="1"/>
</dbReference>
<accession>A0A8K0SZG5</accession>
<reference evidence="18" key="1">
    <citation type="journal article" date="2021" name="Nat. Commun.">
        <title>Genetic determinants of endophytism in the Arabidopsis root mycobiome.</title>
        <authorList>
            <person name="Mesny F."/>
            <person name="Miyauchi S."/>
            <person name="Thiergart T."/>
            <person name="Pickel B."/>
            <person name="Atanasova L."/>
            <person name="Karlsson M."/>
            <person name="Huettel B."/>
            <person name="Barry K.W."/>
            <person name="Haridas S."/>
            <person name="Chen C."/>
            <person name="Bauer D."/>
            <person name="Andreopoulos W."/>
            <person name="Pangilinan J."/>
            <person name="LaButti K."/>
            <person name="Riley R."/>
            <person name="Lipzen A."/>
            <person name="Clum A."/>
            <person name="Drula E."/>
            <person name="Henrissat B."/>
            <person name="Kohler A."/>
            <person name="Grigoriev I.V."/>
            <person name="Martin F.M."/>
            <person name="Hacquard S."/>
        </authorList>
    </citation>
    <scope>NUCLEOTIDE SEQUENCE</scope>
    <source>
        <strain evidence="18">MPI-CAGE-CH-0235</strain>
    </source>
</reference>
<keyword evidence="5" id="KW-0964">Secreted</keyword>
<dbReference type="PROSITE" id="PS52012">
    <property type="entry name" value="CFEM"/>
    <property type="match status" value="1"/>
</dbReference>
<feature type="transmembrane region" description="Helical" evidence="15">
    <location>
        <begin position="265"/>
        <end position="285"/>
    </location>
</feature>
<dbReference type="GO" id="GO:0005576">
    <property type="term" value="C:extracellular region"/>
    <property type="evidence" value="ECO:0007669"/>
    <property type="project" value="UniProtKB-SubCell"/>
</dbReference>
<keyword evidence="14" id="KW-0479">Metal-binding</keyword>
<feature type="disulfide bond" evidence="14">
    <location>
        <begin position="28"/>
        <end position="61"/>
    </location>
</feature>
<sequence length="429" mass="47176">MLPACAASCILGALSESVCSLTDVDCLCNNKDFLKASEDCVLGGCTREQAYSMLNGTSYVCNFPRRDRSQTVHSIAITFTTLASVVAATRVVYQTTKRGGTGIFWDDGLVLVALALVIAEAVILVAYAIPDGLGKDVWMVTYPEIVRFVHWLYLVEVIYFAAVPILKASFLVFFYRIFGQSSIQYAIIGTMIVNGLYGVIFFFVAVFQCNPIIFTWKDLDHQTGCMDVNAILWAHAAINIAVDIWMLALPMSRLRSLQMHWKKKLAVGTMLGTGAMITVFTIIRLNSLLKFSKATNPTWEQYGVALWTIVELNVGIICACMPSMANMMKHFVPNLLSSSSKYSTGKRRYYIRSGPKDENNSGSKSTVQSLGTGICSLPKVASGAILQTQTFEIESDDEERLFPGRQRDKASELYALGHLGPTGSICSTP</sequence>
<evidence type="ECO:0000256" key="15">
    <source>
        <dbReference type="SAM" id="Phobius"/>
    </source>
</evidence>
<dbReference type="InterPro" id="IPR008427">
    <property type="entry name" value="Extracellular_membr_CFEM_dom"/>
</dbReference>
<organism evidence="18 19">
    <name type="scientific">Stachybotrys elegans</name>
    <dbReference type="NCBI Taxonomy" id="80388"/>
    <lineage>
        <taxon>Eukaryota</taxon>
        <taxon>Fungi</taxon>
        <taxon>Dikarya</taxon>
        <taxon>Ascomycota</taxon>
        <taxon>Pezizomycotina</taxon>
        <taxon>Sordariomycetes</taxon>
        <taxon>Hypocreomycetidae</taxon>
        <taxon>Hypocreales</taxon>
        <taxon>Stachybotryaceae</taxon>
        <taxon>Stachybotrys</taxon>
    </lineage>
</organism>
<dbReference type="Pfam" id="PF20684">
    <property type="entry name" value="Fung_rhodopsin"/>
    <property type="match status" value="1"/>
</dbReference>
<keyword evidence="11 14" id="KW-1015">Disulfide bond</keyword>
<evidence type="ECO:0000256" key="8">
    <source>
        <dbReference type="ARBA" id="ARBA00022729"/>
    </source>
</evidence>
<dbReference type="PANTHER" id="PTHR33048:SF143">
    <property type="entry name" value="EXTRACELLULAR MEMBRANE PROTEIN CFEM DOMAIN-CONTAINING PROTEIN-RELATED"/>
    <property type="match status" value="1"/>
</dbReference>
<evidence type="ECO:0000256" key="9">
    <source>
        <dbReference type="ARBA" id="ARBA00022989"/>
    </source>
</evidence>
<dbReference type="GO" id="GO:0046872">
    <property type="term" value="F:metal ion binding"/>
    <property type="evidence" value="ECO:0007669"/>
    <property type="project" value="UniProtKB-UniRule"/>
</dbReference>
<dbReference type="OrthoDB" id="2496787at2759"/>
<feature type="transmembrane region" description="Helical" evidence="15">
    <location>
        <begin position="228"/>
        <end position="249"/>
    </location>
</feature>
<evidence type="ECO:0000256" key="6">
    <source>
        <dbReference type="ARBA" id="ARBA00022622"/>
    </source>
</evidence>
<evidence type="ECO:0000256" key="3">
    <source>
        <dbReference type="ARBA" id="ARBA00004613"/>
    </source>
</evidence>
<dbReference type="EMBL" id="JAGPNK010000001">
    <property type="protein sequence ID" value="KAH7327754.1"/>
    <property type="molecule type" value="Genomic_DNA"/>
</dbReference>
<gene>
    <name evidence="18" type="ORF">B0I35DRAFT_472524</name>
</gene>
<evidence type="ECO:0000256" key="14">
    <source>
        <dbReference type="PROSITE-ProRule" id="PRU01356"/>
    </source>
</evidence>
<evidence type="ECO:0000256" key="12">
    <source>
        <dbReference type="ARBA" id="ARBA00023288"/>
    </source>
</evidence>
<keyword evidence="9 15" id="KW-1133">Transmembrane helix</keyword>
<evidence type="ECO:0000256" key="4">
    <source>
        <dbReference type="ARBA" id="ARBA00010031"/>
    </source>
</evidence>
<comment type="caution">
    <text evidence="18">The sequence shown here is derived from an EMBL/GenBank/DDBJ whole genome shotgun (WGS) entry which is preliminary data.</text>
</comment>
<evidence type="ECO:0000256" key="2">
    <source>
        <dbReference type="ARBA" id="ARBA00004589"/>
    </source>
</evidence>
<comment type="subcellular location">
    <subcellularLocation>
        <location evidence="2">Membrane</location>
        <topology evidence="2">Lipid-anchor</topology>
        <topology evidence="2">GPI-anchor</topology>
    </subcellularLocation>
    <subcellularLocation>
        <location evidence="1">Membrane</location>
        <topology evidence="1">Multi-pass membrane protein</topology>
    </subcellularLocation>
    <subcellularLocation>
        <location evidence="3">Secreted</location>
    </subcellularLocation>
</comment>
<feature type="transmembrane region" description="Helical" evidence="15">
    <location>
        <begin position="72"/>
        <end position="93"/>
    </location>
</feature>
<evidence type="ECO:0000313" key="18">
    <source>
        <dbReference type="EMBL" id="KAH7327754.1"/>
    </source>
</evidence>
<evidence type="ECO:0000256" key="11">
    <source>
        <dbReference type="ARBA" id="ARBA00023157"/>
    </source>
</evidence>
<feature type="signal peptide" evidence="16">
    <location>
        <begin position="1"/>
        <end position="20"/>
    </location>
</feature>
<keyword evidence="6" id="KW-0336">GPI-anchor</keyword>
<feature type="disulfide bond" evidence="14">
    <location>
        <begin position="19"/>
        <end position="26"/>
    </location>
</feature>
<feature type="disulfide bond" evidence="14">
    <location>
        <begin position="5"/>
        <end position="45"/>
    </location>
</feature>
<evidence type="ECO:0000313" key="19">
    <source>
        <dbReference type="Proteomes" id="UP000813444"/>
    </source>
</evidence>
<feature type="domain" description="CFEM" evidence="17">
    <location>
        <begin position="1"/>
        <end position="88"/>
    </location>
</feature>
<dbReference type="InterPro" id="IPR052337">
    <property type="entry name" value="SAT4-like"/>
</dbReference>
<feature type="binding site" description="axial binding residue" evidence="14">
    <location>
        <position position="23"/>
    </location>
    <ligand>
        <name>heme</name>
        <dbReference type="ChEBI" id="CHEBI:30413"/>
    </ligand>
    <ligandPart>
        <name>Fe</name>
        <dbReference type="ChEBI" id="CHEBI:18248"/>
    </ligandPart>
</feature>
<keyword evidence="10 15" id="KW-0472">Membrane</keyword>
<keyword evidence="14" id="KW-0408">Iron</keyword>
<feature type="disulfide bond" evidence="14">
    <location>
        <begin position="9"/>
        <end position="40"/>
    </location>
</feature>
<dbReference type="Proteomes" id="UP000813444">
    <property type="component" value="Unassembled WGS sequence"/>
</dbReference>
<dbReference type="GO" id="GO:0098552">
    <property type="term" value="C:side of membrane"/>
    <property type="evidence" value="ECO:0007669"/>
    <property type="project" value="UniProtKB-KW"/>
</dbReference>
<dbReference type="InterPro" id="IPR049326">
    <property type="entry name" value="Rhodopsin_dom_fungi"/>
</dbReference>
<name>A0A8K0SZG5_9HYPO</name>
<evidence type="ECO:0000259" key="17">
    <source>
        <dbReference type="PROSITE" id="PS52012"/>
    </source>
</evidence>
<dbReference type="SMART" id="SM00747">
    <property type="entry name" value="CFEM"/>
    <property type="match status" value="1"/>
</dbReference>